<dbReference type="SUPFAM" id="SSF102114">
    <property type="entry name" value="Radical SAM enzymes"/>
    <property type="match status" value="1"/>
</dbReference>
<dbReference type="SMART" id="SM00729">
    <property type="entry name" value="Elp3"/>
    <property type="match status" value="1"/>
</dbReference>
<keyword evidence="4" id="KW-0808">Transferase</keyword>
<reference evidence="13 14" key="2">
    <citation type="journal article" date="2015" name="MBio">
        <title>Genome-Resolved Metagenomic Analysis Reveals Roles for Candidate Phyla and Other Microbial Community Members in Biogeochemical Transformations in Oil Reservoirs.</title>
        <authorList>
            <person name="Hu P."/>
            <person name="Tom L."/>
            <person name="Singh A."/>
            <person name="Thomas B.C."/>
            <person name="Baker B.J."/>
            <person name="Piceno Y.M."/>
            <person name="Andersen G.L."/>
            <person name="Banfield J.F."/>
        </authorList>
    </citation>
    <scope>NUCLEOTIDE SEQUENCE [LARGE SCALE GENOMIC DNA]</scope>
    <source>
        <strain evidence="11">57_489</strain>
    </source>
</reference>
<dbReference type="GO" id="GO:0046872">
    <property type="term" value="F:metal ion binding"/>
    <property type="evidence" value="ECO:0007669"/>
    <property type="project" value="UniProtKB-KW"/>
</dbReference>
<feature type="domain" description="Radical SAM core" evidence="10">
    <location>
        <begin position="183"/>
        <end position="405"/>
    </location>
</feature>
<evidence type="ECO:0000256" key="8">
    <source>
        <dbReference type="ARBA" id="ARBA00023014"/>
    </source>
</evidence>
<dbReference type="AlphaFoldDB" id="A0A117LG63"/>
<dbReference type="Pfam" id="PF02310">
    <property type="entry name" value="B12-binding"/>
    <property type="match status" value="1"/>
</dbReference>
<proteinExistence type="inferred from homology"/>
<dbReference type="PANTHER" id="PTHR43409:SF7">
    <property type="entry name" value="BLL1977 PROTEIN"/>
    <property type="match status" value="1"/>
</dbReference>
<organism evidence="11 14">
    <name type="scientific">Methanothrix harundinacea</name>
    <dbReference type="NCBI Taxonomy" id="301375"/>
    <lineage>
        <taxon>Archaea</taxon>
        <taxon>Methanobacteriati</taxon>
        <taxon>Methanobacteriota</taxon>
        <taxon>Stenosarchaea group</taxon>
        <taxon>Methanomicrobia</taxon>
        <taxon>Methanotrichales</taxon>
        <taxon>Methanotrichaceae</taxon>
        <taxon>Methanothrix</taxon>
    </lineage>
</organism>
<dbReference type="InterPro" id="IPR036724">
    <property type="entry name" value="Cobalamin-bd_sf"/>
</dbReference>
<keyword evidence="3" id="KW-0489">Methyltransferase</keyword>
<dbReference type="CDD" id="cd01335">
    <property type="entry name" value="Radical_SAM"/>
    <property type="match status" value="1"/>
</dbReference>
<dbReference type="GO" id="GO:0005829">
    <property type="term" value="C:cytosol"/>
    <property type="evidence" value="ECO:0007669"/>
    <property type="project" value="TreeGrafter"/>
</dbReference>
<name>A0A117LG63_9EURY</name>
<dbReference type="InterPro" id="IPR023404">
    <property type="entry name" value="rSAM_horseshoe"/>
</dbReference>
<evidence type="ECO:0000313" key="14">
    <source>
        <dbReference type="Proteomes" id="UP000057043"/>
    </source>
</evidence>
<dbReference type="InterPro" id="IPR006158">
    <property type="entry name" value="Cobalamin-bd"/>
</dbReference>
<evidence type="ECO:0000256" key="4">
    <source>
        <dbReference type="ARBA" id="ARBA00022679"/>
    </source>
</evidence>
<dbReference type="SFLD" id="SFLDG01123">
    <property type="entry name" value="methyltransferase_(Class_B)"/>
    <property type="match status" value="1"/>
</dbReference>
<evidence type="ECO:0000256" key="2">
    <source>
        <dbReference type="ARBA" id="ARBA00010854"/>
    </source>
</evidence>
<reference evidence="12" key="1">
    <citation type="journal article" date="2015" name="MBio">
        <title>Genome-resolved metagenomic analysis reveals roles for candidate phyla and other microbial community members in biogeochemical transformations in oil reservoirs.</title>
        <authorList>
            <person name="Hu P."/>
            <person name="Tom L."/>
            <person name="Singh A."/>
            <person name="Thomas B.C."/>
            <person name="Baker B.J."/>
            <person name="Piceno Y.M."/>
            <person name="Andersen G.L."/>
            <person name="Banfield J.F."/>
        </authorList>
    </citation>
    <scope>NUCLEOTIDE SEQUENCE [LARGE SCALE GENOMIC DNA]</scope>
    <source>
        <strain evidence="12">56_747</strain>
    </source>
</reference>
<dbReference type="Gene3D" id="3.80.30.20">
    <property type="entry name" value="tm_1862 like domain"/>
    <property type="match status" value="1"/>
</dbReference>
<protein>
    <submittedName>
        <fullName evidence="11">Radical SAM domain protein</fullName>
    </submittedName>
</protein>
<evidence type="ECO:0000313" key="13">
    <source>
        <dbReference type="Proteomes" id="UP000053961"/>
    </source>
</evidence>
<evidence type="ECO:0000313" key="11">
    <source>
        <dbReference type="EMBL" id="KUK45387.1"/>
    </source>
</evidence>
<dbReference type="PATRIC" id="fig|301375.6.peg.1116"/>
<dbReference type="GO" id="GO:0003824">
    <property type="term" value="F:catalytic activity"/>
    <property type="evidence" value="ECO:0007669"/>
    <property type="project" value="InterPro"/>
</dbReference>
<dbReference type="Proteomes" id="UP000057043">
    <property type="component" value="Unassembled WGS sequence"/>
</dbReference>
<dbReference type="PANTHER" id="PTHR43409">
    <property type="entry name" value="ANAEROBIC MAGNESIUM-PROTOPORPHYRIN IX MONOMETHYL ESTER CYCLASE-RELATED"/>
    <property type="match status" value="1"/>
</dbReference>
<evidence type="ECO:0000259" key="10">
    <source>
        <dbReference type="PROSITE" id="PS51918"/>
    </source>
</evidence>
<dbReference type="EMBL" id="LGHB01000001">
    <property type="protein sequence ID" value="KUK97693.1"/>
    <property type="molecule type" value="Genomic_DNA"/>
</dbReference>
<comment type="caution">
    <text evidence="11">The sequence shown here is derived from an EMBL/GenBank/DDBJ whole genome shotgun (WGS) entry which is preliminary data.</text>
</comment>
<dbReference type="InterPro" id="IPR007197">
    <property type="entry name" value="rSAM"/>
</dbReference>
<comment type="cofactor">
    <cofactor evidence="1">
        <name>[4Fe-4S] cluster</name>
        <dbReference type="ChEBI" id="CHEBI:49883"/>
    </cofactor>
</comment>
<dbReference type="PROSITE" id="PS51332">
    <property type="entry name" value="B12_BINDING"/>
    <property type="match status" value="1"/>
</dbReference>
<evidence type="ECO:0000256" key="6">
    <source>
        <dbReference type="ARBA" id="ARBA00022723"/>
    </source>
</evidence>
<dbReference type="SFLD" id="SFLDG01082">
    <property type="entry name" value="B12-binding_domain_containing"/>
    <property type="match status" value="1"/>
</dbReference>
<dbReference type="GO" id="GO:0051539">
    <property type="term" value="F:4 iron, 4 sulfur cluster binding"/>
    <property type="evidence" value="ECO:0007669"/>
    <property type="project" value="UniProtKB-KW"/>
</dbReference>
<evidence type="ECO:0000313" key="12">
    <source>
        <dbReference type="EMBL" id="KUK97693.1"/>
    </source>
</evidence>
<dbReference type="Pfam" id="PF04055">
    <property type="entry name" value="Radical_SAM"/>
    <property type="match status" value="1"/>
</dbReference>
<keyword evidence="6" id="KW-0479">Metal-binding</keyword>
<keyword evidence="8" id="KW-0411">Iron-sulfur</keyword>
<evidence type="ECO:0000256" key="1">
    <source>
        <dbReference type="ARBA" id="ARBA00001966"/>
    </source>
</evidence>
<evidence type="ECO:0000256" key="7">
    <source>
        <dbReference type="ARBA" id="ARBA00023004"/>
    </source>
</evidence>
<dbReference type="PROSITE" id="PS51918">
    <property type="entry name" value="RADICAL_SAM"/>
    <property type="match status" value="1"/>
</dbReference>
<gene>
    <name evidence="11" type="ORF">XD72_0290</name>
    <name evidence="12" type="ORF">XE07_0107</name>
</gene>
<sequence length="487" mass="55344">MKVLLLSSPVVQPDFDRIARIPNYGLVSIAGNVDDICDVHVADLHAVKRPKDYLEGILRNGYDLVGLSCMSFQYHAMLPLAKMAKESGAATVFGGYHPTLNYDEIADSEEGRLADYVVRGEGEGTFRELIQAIDDGRDLAEVKGLSYWKGDKMVHNPPRPVLDVSEIELPNRDSRLITKGFQSFGMAIDSVETSRGCTNGCKFCSIQQMYGLSFRRYPFERILDDIRDAEAHGAKSIFFPDDNMTLDVKRMERLCDAIVEAGLDHLKYKVQASARGIGSSRRLVEKMAKAGFDGVFLGIENTSKENLKFLGKGKMSDNADKAVEYMHDNDIIVSAGLIGGNPEDDAEDLWSNFKLARKLKVDIPIFYISTPYPKTEMRAELKEMGLISCDDYRYYDGLHANLNTKHLTAEMVQYITWEMNARYYDLAWFRYTKIKRLYPKWFLKETLRLVPFYAKRKLGLLLRLKTPRDYFKEDLERGELCKGVADV</sequence>
<dbReference type="InterPro" id="IPR051198">
    <property type="entry name" value="BchE-like"/>
</dbReference>
<dbReference type="GO" id="GO:0031419">
    <property type="term" value="F:cobalamin binding"/>
    <property type="evidence" value="ECO:0007669"/>
    <property type="project" value="InterPro"/>
</dbReference>
<dbReference type="CDD" id="cd02068">
    <property type="entry name" value="radical_SAM_B12_BD"/>
    <property type="match status" value="1"/>
</dbReference>
<dbReference type="InterPro" id="IPR006638">
    <property type="entry name" value="Elp3/MiaA/NifB-like_rSAM"/>
</dbReference>
<evidence type="ECO:0000256" key="5">
    <source>
        <dbReference type="ARBA" id="ARBA00022691"/>
    </source>
</evidence>
<evidence type="ECO:0000256" key="3">
    <source>
        <dbReference type="ARBA" id="ARBA00022603"/>
    </source>
</evidence>
<dbReference type="InterPro" id="IPR034466">
    <property type="entry name" value="Methyltransferase_Class_B"/>
</dbReference>
<feature type="domain" description="B12-binding" evidence="9">
    <location>
        <begin position="1"/>
        <end position="140"/>
    </location>
</feature>
<dbReference type="InterPro" id="IPR058240">
    <property type="entry name" value="rSAM_sf"/>
</dbReference>
<dbReference type="SUPFAM" id="SSF52242">
    <property type="entry name" value="Cobalamin (vitamin B12)-binding domain"/>
    <property type="match status" value="1"/>
</dbReference>
<evidence type="ECO:0000259" key="9">
    <source>
        <dbReference type="PROSITE" id="PS51332"/>
    </source>
</evidence>
<keyword evidence="7" id="KW-0408">Iron</keyword>
<dbReference type="Proteomes" id="UP000053961">
    <property type="component" value="Unassembled WGS sequence"/>
</dbReference>
<dbReference type="SFLD" id="SFLDS00029">
    <property type="entry name" value="Radical_SAM"/>
    <property type="match status" value="1"/>
</dbReference>
<accession>A0A117LG63</accession>
<comment type="similarity">
    <text evidence="2">Belongs to the methylamine corrinoid protein family.</text>
</comment>
<keyword evidence="5" id="KW-0949">S-adenosyl-L-methionine</keyword>
<dbReference type="EMBL" id="LGFT01000004">
    <property type="protein sequence ID" value="KUK45387.1"/>
    <property type="molecule type" value="Genomic_DNA"/>
</dbReference>
<dbReference type="Gene3D" id="3.40.50.280">
    <property type="entry name" value="Cobalamin-binding domain"/>
    <property type="match status" value="1"/>
</dbReference>